<proteinExistence type="predicted"/>
<dbReference type="EMBL" id="KC662249">
    <property type="protein sequence ID" value="AGM15412.1"/>
    <property type="molecule type" value="Genomic_DNA"/>
</dbReference>
<evidence type="ECO:0000313" key="2">
    <source>
        <dbReference type="Proteomes" id="UP000204225"/>
    </source>
</evidence>
<dbReference type="Proteomes" id="UP000204225">
    <property type="component" value="Segment"/>
</dbReference>
<protein>
    <submittedName>
        <fullName evidence="1">Uncharacterized protein</fullName>
    </submittedName>
</protein>
<sequence>MAALAIPIVVLGSLFILSEQEKNAANRQEKEEAEQQKDQFLTGRSTNKQEGFSNNHMGLRQPMNPVETAMMEPNNHYNNPNQHTDKYFKPPVNKSTNDVSLMNGEVVDPKNFKHNNMQPFFGAKIRGATADFNTSEAILDTKQGYGSQAFSKSEQAPLFKPDENVNLTHGTANNTTFIQSRMNESNKMNNVTLWEPQRVGPGLDQGYGTQNKNGVNTGGTDGNGGFNAGMMSRDTWMPKTIDELRVDTNQKQTFDLNGHQGPAASHIQSRGSNDIIGKTEKRNPEKYFESGPNRWFTTTGAEQAPAIRSTQIMPVENRSETTREYYGGGTSALTGNATYTDVTFEESKKQNLGALPFSNATAAGQNSANPNDYGSQNYKLLPNNRTTVQSTPAMGGVYGMAKAVIAPLLDILQPTRKENAIGNLRESGNVNGGARTGHMYNDNDITKTTNREMTTGKIDLNYVNVQGQNQRTEYELEQHQPVQNQRDTTNKDYIGNGAATNSGLRTYNNAYAQRNNVNKTYESRTNQGSMSLFNNENNISMNRDESVITNNRKQLPTGGPNHIPSSQFMGEMNVPAGYDAQFNSSRMDAGLLSAFKNNPYTQSLNSSV</sequence>
<name>A0AC59EWS2_9VIRU</name>
<reference evidence="1 2" key="1">
    <citation type="journal article" date="2013" name="Proc. Natl. Acad. Sci. U.S.A.">
        <title>Genome of Phaeocystis globosa virus PgV-16T highlights the common ancestry of the largest known DNA viruses infecting eukaryotes.</title>
        <authorList>
            <person name="Santini S."/>
            <person name="Jeudy S."/>
            <person name="Bartoli J."/>
            <person name="Poirot O."/>
            <person name="Lescot M."/>
            <person name="Abergel C."/>
            <person name="Barbe V."/>
            <person name="Wommack K.E."/>
            <person name="Noordeloos A.A."/>
            <person name="Brussaard C.P."/>
            <person name="Claverie J.M."/>
        </authorList>
    </citation>
    <scope>NUCLEOTIDE SEQUENCE [LARGE SCALE GENOMIC DNA]</scope>
    <source>
        <strain evidence="1 2">16T</strain>
    </source>
</reference>
<evidence type="ECO:0000313" key="1">
    <source>
        <dbReference type="EMBL" id="AGM15412.1"/>
    </source>
</evidence>
<organism evidence="1 2">
    <name type="scientific">Phaeocystis globosa virus PgV-16T</name>
    <dbReference type="NCBI Taxonomy" id="3071227"/>
    <lineage>
        <taxon>Viruses</taxon>
        <taxon>Varidnaviria</taxon>
        <taxon>Bamfordvirae</taxon>
        <taxon>Nucleocytoviricota</taxon>
        <taxon>Megaviricetes</taxon>
        <taxon>Imitervirales</taxon>
        <taxon>Mesomimiviridae</taxon>
        <taxon>Tethysvirus</taxon>
        <taxon>Tethysvirus hollandense</taxon>
    </lineage>
</organism>
<accession>A0AC59EWS2</accession>
<gene>
    <name evidence="1" type="ORF">PGCG_00100</name>
</gene>
<keyword evidence="2" id="KW-1185">Reference proteome</keyword>